<dbReference type="Proteomes" id="UP001305702">
    <property type="component" value="Chromosome"/>
</dbReference>
<feature type="domain" description="Amidohydrolase-related" evidence="1">
    <location>
        <begin position="52"/>
        <end position="286"/>
    </location>
</feature>
<dbReference type="InterPro" id="IPR006680">
    <property type="entry name" value="Amidohydro-rel"/>
</dbReference>
<dbReference type="Gene3D" id="3.20.20.140">
    <property type="entry name" value="Metal-dependent hydrolases"/>
    <property type="match status" value="1"/>
</dbReference>
<sequence>MIIDAHNHPDWYGYDITRFLANMEKYNIDRTWLLSWECPASEYDPQYNSKVPVVGGNGPIPFERCVAYVQQRPDKFVLGYAPDPRRPEAIDLLKHAVELYGVRVYGELKLRMMYDNPDAIRLYRYCGEKGLPVVVHIDYEFATGYAYPRPNWWYGGGIGAFERAVQACPETIFLGHAPGFWAHLSGDDQYDKAAYPTGPIQPGGKVVEMLHKYPNLYCDISAGSGCNAFKRDPEFARSFLTEFQDRILYGRDYLDNVHQEFLNELGLPEAVLRKIYAENALKLVPLE</sequence>
<accession>A0AA96LFJ4</accession>
<evidence type="ECO:0000259" key="1">
    <source>
        <dbReference type="Pfam" id="PF04909"/>
    </source>
</evidence>
<dbReference type="SUPFAM" id="SSF51556">
    <property type="entry name" value="Metallo-dependent hydrolases"/>
    <property type="match status" value="1"/>
</dbReference>
<dbReference type="Pfam" id="PF04909">
    <property type="entry name" value="Amidohydro_2"/>
    <property type="match status" value="1"/>
</dbReference>
<gene>
    <name evidence="2" type="ORF">MJA45_04290</name>
</gene>
<protein>
    <submittedName>
        <fullName evidence="2">Amidohydrolase family protein</fullName>
    </submittedName>
</protein>
<proteinExistence type="predicted"/>
<keyword evidence="3" id="KW-1185">Reference proteome</keyword>
<reference evidence="2 3" key="1">
    <citation type="submission" date="2022-02" db="EMBL/GenBank/DDBJ databases">
        <title>Paenibacillus sp. MBLB1776 Whole Genome Shotgun Sequencing.</title>
        <authorList>
            <person name="Hwang C.Y."/>
            <person name="Cho E.-S."/>
            <person name="Seo M.-J."/>
        </authorList>
    </citation>
    <scope>NUCLEOTIDE SEQUENCE [LARGE SCALE GENOMIC DNA]</scope>
    <source>
        <strain evidence="2 3">MBLB1776</strain>
    </source>
</reference>
<dbReference type="InterPro" id="IPR032466">
    <property type="entry name" value="Metal_Hydrolase"/>
</dbReference>
<evidence type="ECO:0000313" key="2">
    <source>
        <dbReference type="EMBL" id="WNQ12274.1"/>
    </source>
</evidence>
<dbReference type="GO" id="GO:0016787">
    <property type="term" value="F:hydrolase activity"/>
    <property type="evidence" value="ECO:0007669"/>
    <property type="project" value="InterPro"/>
</dbReference>
<evidence type="ECO:0000313" key="3">
    <source>
        <dbReference type="Proteomes" id="UP001305702"/>
    </source>
</evidence>
<dbReference type="AlphaFoldDB" id="A0AA96LFJ4"/>
<dbReference type="KEGG" id="paun:MJA45_04290"/>
<organism evidence="2 3">
    <name type="scientific">Paenibacillus aurantius</name>
    <dbReference type="NCBI Taxonomy" id="2918900"/>
    <lineage>
        <taxon>Bacteria</taxon>
        <taxon>Bacillati</taxon>
        <taxon>Bacillota</taxon>
        <taxon>Bacilli</taxon>
        <taxon>Bacillales</taxon>
        <taxon>Paenibacillaceae</taxon>
        <taxon>Paenibacillus</taxon>
    </lineage>
</organism>
<name>A0AA96LFJ4_9BACL</name>
<dbReference type="EMBL" id="CP130318">
    <property type="protein sequence ID" value="WNQ12274.1"/>
    <property type="molecule type" value="Genomic_DNA"/>
</dbReference>
<dbReference type="RefSeq" id="WP_315606051.1">
    <property type="nucleotide sequence ID" value="NZ_CP130318.1"/>
</dbReference>